<evidence type="ECO:0000256" key="3">
    <source>
        <dbReference type="ARBA" id="ARBA00022729"/>
    </source>
</evidence>
<evidence type="ECO:0000256" key="2">
    <source>
        <dbReference type="ARBA" id="ARBA00022448"/>
    </source>
</evidence>
<dbReference type="AlphaFoldDB" id="A0A0F9SKD7"/>
<dbReference type="InterPro" id="IPR000914">
    <property type="entry name" value="SBP_5_dom"/>
</dbReference>
<comment type="similarity">
    <text evidence="1">Belongs to the bacterial solute-binding protein 5 family.</text>
</comment>
<dbReference type="PANTHER" id="PTHR30290">
    <property type="entry name" value="PERIPLASMIC BINDING COMPONENT OF ABC TRANSPORTER"/>
    <property type="match status" value="1"/>
</dbReference>
<evidence type="ECO:0000313" key="6">
    <source>
        <dbReference type="EMBL" id="KKN37376.1"/>
    </source>
</evidence>
<sequence length="756" mass="85874">MKKFSKTFIIAILLGSFVFPFLTSVVVAQDDDEIRRFRIGLTGTPAVDWDRAITSAYGIIDLWYKGAALEYMYGTNRNYDRGFSSGVPKQDTYIPILATSWVFDYWPEEINSKGFINKGGAENITFRLREGVTFHDGSAWNATVAKWNIDRVWIITGNLTGRGDLRNRDIYWYPVANYADYYTESWNLTSLIDPYPFGVYDGYFNPRPSDGGAGVDAIWGTADDDFVAHTPYNLYPIVKRVVITDDQASGGEIRIEFNDWNMYGMTSVGLIRFMSMETYADFWDTGIYGFDNDDPLYPDHMIGTGPYMYVDHDETAEPGGGSMQKNPNYWNRTALEAAGWYDADFIDIITWPAGTLGIESRNTALMTNAIDFALDNFFTPVDYDDVMSNNQIRYMEEKPSDYITAITLNCIDETWWDQSWGVINWSTTYLSGYPSGNTPDGVPRALRKAMSYAFNYDQYINVGLNGRAVRASALGVTNIYYDDTVPIATHDLTIARETLLNDPIFGPITAAQGLTASSTDSDWQDVANSVGGKTPIWSLEFYWDDNFETLKNVFQTSLEDIGVTLADETGALGYKVPTTIWTEAQIYWLNGFPVFSADAWPLDWNIPEVISEGWIDAYYADPDDGRWRPPNYDFSDSIFWPDFNLAFTYATETDAWVHEMYLTNDTARGTVMNKIANWSQNYQYPWIFVSQSKEGYVIWKDWEMSDYWGVLSYTLLKYTGFPAAPIPGFEIGITLTVSAVSVVSVVYVIMRKKKIH</sequence>
<organism evidence="6">
    <name type="scientific">marine sediment metagenome</name>
    <dbReference type="NCBI Taxonomy" id="412755"/>
    <lineage>
        <taxon>unclassified sequences</taxon>
        <taxon>metagenomes</taxon>
        <taxon>ecological metagenomes</taxon>
    </lineage>
</organism>
<feature type="transmembrane region" description="Helical" evidence="4">
    <location>
        <begin position="731"/>
        <end position="750"/>
    </location>
</feature>
<keyword evidence="4" id="KW-1133">Transmembrane helix</keyword>
<evidence type="ECO:0000256" key="4">
    <source>
        <dbReference type="SAM" id="Phobius"/>
    </source>
</evidence>
<evidence type="ECO:0000259" key="5">
    <source>
        <dbReference type="Pfam" id="PF00496"/>
    </source>
</evidence>
<keyword evidence="2" id="KW-0813">Transport</keyword>
<dbReference type="InterPro" id="IPR039424">
    <property type="entry name" value="SBP_5"/>
</dbReference>
<dbReference type="EMBL" id="LAZR01001898">
    <property type="protein sequence ID" value="KKN37376.1"/>
    <property type="molecule type" value="Genomic_DNA"/>
</dbReference>
<dbReference type="Gene3D" id="3.10.105.10">
    <property type="entry name" value="Dipeptide-binding Protein, Domain 3"/>
    <property type="match status" value="1"/>
</dbReference>
<dbReference type="Pfam" id="PF00496">
    <property type="entry name" value="SBP_bac_5"/>
    <property type="match status" value="1"/>
</dbReference>
<keyword evidence="4" id="KW-0472">Membrane</keyword>
<keyword evidence="4" id="KW-0812">Transmembrane</keyword>
<reference evidence="6" key="1">
    <citation type="journal article" date="2015" name="Nature">
        <title>Complex archaea that bridge the gap between prokaryotes and eukaryotes.</title>
        <authorList>
            <person name="Spang A."/>
            <person name="Saw J.H."/>
            <person name="Jorgensen S.L."/>
            <person name="Zaremba-Niedzwiedzka K."/>
            <person name="Martijn J."/>
            <person name="Lind A.E."/>
            <person name="van Eijk R."/>
            <person name="Schleper C."/>
            <person name="Guy L."/>
            <person name="Ettema T.J."/>
        </authorList>
    </citation>
    <scope>NUCLEOTIDE SEQUENCE</scope>
</reference>
<name>A0A0F9SKD7_9ZZZZ</name>
<evidence type="ECO:0000256" key="1">
    <source>
        <dbReference type="ARBA" id="ARBA00005695"/>
    </source>
</evidence>
<dbReference type="SUPFAM" id="SSF53850">
    <property type="entry name" value="Periplasmic binding protein-like II"/>
    <property type="match status" value="1"/>
</dbReference>
<dbReference type="PANTHER" id="PTHR30290:SF9">
    <property type="entry name" value="OLIGOPEPTIDE-BINDING PROTEIN APPA"/>
    <property type="match status" value="1"/>
</dbReference>
<gene>
    <name evidence="6" type="ORF">LCGC14_0764090</name>
</gene>
<dbReference type="GO" id="GO:0015833">
    <property type="term" value="P:peptide transport"/>
    <property type="evidence" value="ECO:0007669"/>
    <property type="project" value="TreeGrafter"/>
</dbReference>
<dbReference type="GO" id="GO:1904680">
    <property type="term" value="F:peptide transmembrane transporter activity"/>
    <property type="evidence" value="ECO:0007669"/>
    <property type="project" value="TreeGrafter"/>
</dbReference>
<dbReference type="Gene3D" id="3.40.190.10">
    <property type="entry name" value="Periplasmic binding protein-like II"/>
    <property type="match status" value="2"/>
</dbReference>
<protein>
    <recommendedName>
        <fullName evidence="5">Solute-binding protein family 5 domain-containing protein</fullName>
    </recommendedName>
</protein>
<keyword evidence="3" id="KW-0732">Signal</keyword>
<accession>A0A0F9SKD7</accession>
<proteinExistence type="inferred from homology"/>
<feature type="domain" description="Solute-binding protein family 5" evidence="5">
    <location>
        <begin position="93"/>
        <end position="570"/>
    </location>
</feature>
<comment type="caution">
    <text evidence="6">The sequence shown here is derived from an EMBL/GenBank/DDBJ whole genome shotgun (WGS) entry which is preliminary data.</text>
</comment>